<proteinExistence type="predicted"/>
<dbReference type="AlphaFoldDB" id="A0A7W7G9I9"/>
<feature type="domain" description="HpaB/PvcC/4-BUDH N-terminal" evidence="6">
    <location>
        <begin position="11"/>
        <end position="277"/>
    </location>
</feature>
<dbReference type="InterPro" id="IPR009100">
    <property type="entry name" value="AcylCoA_DH/oxidase_NM_dom_sf"/>
</dbReference>
<evidence type="ECO:0000313" key="7">
    <source>
        <dbReference type="EMBL" id="MBB4701407.1"/>
    </source>
</evidence>
<dbReference type="Gene3D" id="2.40.110.10">
    <property type="entry name" value="Butyryl-CoA Dehydrogenase, subunit A, domain 2"/>
    <property type="match status" value="1"/>
</dbReference>
<dbReference type="InterPro" id="IPR024674">
    <property type="entry name" value="HpaB/PvcC/4-BUDH_N"/>
</dbReference>
<dbReference type="PANTHER" id="PTHR36117">
    <property type="entry name" value="4-HYDROXYPHENYLACETATE 3-MONOOXYGENASE-RELATED"/>
    <property type="match status" value="1"/>
</dbReference>
<dbReference type="Gene3D" id="1.10.3140.10">
    <property type="entry name" value="4-hydroxybutyryl-coa dehydratase, domain 1"/>
    <property type="match status" value="1"/>
</dbReference>
<evidence type="ECO:0000313" key="8">
    <source>
        <dbReference type="Proteomes" id="UP000542210"/>
    </source>
</evidence>
<feature type="domain" description="HpaB/PvcC/4-BUDH C-terminal" evidence="5">
    <location>
        <begin position="292"/>
        <end position="478"/>
    </location>
</feature>
<gene>
    <name evidence="7" type="ORF">BJ982_002951</name>
</gene>
<sequence length="485" mass="54252">MDISNALGVMTGDRYRASLNDGREVWLAGERVANVAEHPAFRGVVDEFARLFDLRVEGEANRETNTFVSPETGNLVSRSYALPRTREELRAKFAASEWWMRESFGQLGRSPDFMANVVVGLYDYHEELEREREGFGANAVNYHRYAMEHDLVLTHALGDPQIDRSASPLDDPDLALRVVEKNERGVVIRGAKQLATLAPFSHEVLVYLNAVTAMRGAEEFVLWFALPMNAKGLKILCREPLGERGNGHSHPLGLRYDEQDAMLFFDDVEIPWERLFLLENNLLAVKGLSRLNAWSMQSTHIRFHERLKLFVSVAAMLAESIGVNAFRGIQENVGELISYAETLRLGIAGAEASAVTTPGGLLAPAPSYGLGFWSADVSARVVELVRRIGASGLIMQPTEADLASPELRPFLEKYMRGHDIDVDRKARLFRVAWELVGDGFGSRQELYEYLHRGDPGAGRTRLLRTYDRSEVDARLTELISAPLHA</sequence>
<dbReference type="GO" id="GO:0016627">
    <property type="term" value="F:oxidoreductase activity, acting on the CH-CH group of donors"/>
    <property type="evidence" value="ECO:0007669"/>
    <property type="project" value="InterPro"/>
</dbReference>
<dbReference type="EMBL" id="JACHND010000001">
    <property type="protein sequence ID" value="MBB4701407.1"/>
    <property type="molecule type" value="Genomic_DNA"/>
</dbReference>
<evidence type="ECO:0000256" key="4">
    <source>
        <dbReference type="PIRSR" id="PIRSR000331-2"/>
    </source>
</evidence>
<keyword evidence="8" id="KW-1185">Reference proteome</keyword>
<dbReference type="PANTHER" id="PTHR36117:SF3">
    <property type="entry name" value="4-HYDROXYPHENYLACETATE 3-MONOOXYGENASE-RELATED"/>
    <property type="match status" value="1"/>
</dbReference>
<dbReference type="InterPro" id="IPR004925">
    <property type="entry name" value="HpaB/PvcC/4-BUDH"/>
</dbReference>
<dbReference type="SUPFAM" id="SSF47203">
    <property type="entry name" value="Acyl-CoA dehydrogenase C-terminal domain-like"/>
    <property type="match status" value="1"/>
</dbReference>
<dbReference type="Pfam" id="PF03241">
    <property type="entry name" value="HpaB"/>
    <property type="match status" value="1"/>
</dbReference>
<dbReference type="RefSeq" id="WP_184880464.1">
    <property type="nucleotide sequence ID" value="NZ_BOOV01000016.1"/>
</dbReference>
<protein>
    <submittedName>
        <fullName evidence="7">4-hydroxyphenylacetate 3-monooxygenase oxygenase component</fullName>
    </submittedName>
</protein>
<feature type="binding site" evidence="4">
    <location>
        <begin position="161"/>
        <end position="164"/>
    </location>
    <ligand>
        <name>FAD</name>
        <dbReference type="ChEBI" id="CHEBI:57692"/>
    </ligand>
</feature>
<dbReference type="InterPro" id="IPR046373">
    <property type="entry name" value="Acyl-CoA_Oxase/DH_mid-dom_sf"/>
</dbReference>
<keyword evidence="3" id="KW-0560">Oxidoreductase</keyword>
<dbReference type="SUPFAM" id="SSF56645">
    <property type="entry name" value="Acyl-CoA dehydrogenase NM domain-like"/>
    <property type="match status" value="1"/>
</dbReference>
<evidence type="ECO:0000259" key="5">
    <source>
        <dbReference type="Pfam" id="PF03241"/>
    </source>
</evidence>
<evidence type="ECO:0000256" key="3">
    <source>
        <dbReference type="ARBA" id="ARBA00023002"/>
    </source>
</evidence>
<dbReference type="Pfam" id="PF11794">
    <property type="entry name" value="HpaB_N"/>
    <property type="match status" value="1"/>
</dbReference>
<dbReference type="InterPro" id="IPR024719">
    <property type="entry name" value="HpaB/PvcC/4-BUDH_C"/>
</dbReference>
<feature type="binding site" evidence="4">
    <location>
        <position position="196"/>
    </location>
    <ligand>
        <name>FAD</name>
        <dbReference type="ChEBI" id="CHEBI:57692"/>
    </ligand>
</feature>
<comment type="caution">
    <text evidence="7">The sequence shown here is derived from an EMBL/GenBank/DDBJ whole genome shotgun (WGS) entry which is preliminary data.</text>
</comment>
<keyword evidence="2 4" id="KW-0274">FAD</keyword>
<dbReference type="InterPro" id="IPR036250">
    <property type="entry name" value="AcylCo_DH-like_C"/>
</dbReference>
<evidence type="ECO:0000259" key="6">
    <source>
        <dbReference type="Pfam" id="PF11794"/>
    </source>
</evidence>
<organism evidence="7 8">
    <name type="scientific">Sphaerisporangium siamense</name>
    <dbReference type="NCBI Taxonomy" id="795645"/>
    <lineage>
        <taxon>Bacteria</taxon>
        <taxon>Bacillati</taxon>
        <taxon>Actinomycetota</taxon>
        <taxon>Actinomycetes</taxon>
        <taxon>Streptosporangiales</taxon>
        <taxon>Streptosporangiaceae</taxon>
        <taxon>Sphaerisporangium</taxon>
    </lineage>
</organism>
<evidence type="ECO:0000256" key="1">
    <source>
        <dbReference type="ARBA" id="ARBA00022630"/>
    </source>
</evidence>
<dbReference type="Proteomes" id="UP000542210">
    <property type="component" value="Unassembled WGS sequence"/>
</dbReference>
<keyword evidence="7" id="KW-0503">Monooxygenase</keyword>
<reference evidence="7 8" key="1">
    <citation type="submission" date="2020-08" db="EMBL/GenBank/DDBJ databases">
        <title>Sequencing the genomes of 1000 actinobacteria strains.</title>
        <authorList>
            <person name="Klenk H.-P."/>
        </authorList>
    </citation>
    <scope>NUCLEOTIDE SEQUENCE [LARGE SCALE GENOMIC DNA]</scope>
    <source>
        <strain evidence="7 8">DSM 45784</strain>
    </source>
</reference>
<dbReference type="Gene3D" id="1.20.140.10">
    <property type="entry name" value="Butyryl-CoA Dehydrogenase, subunit A, domain 3"/>
    <property type="match status" value="1"/>
</dbReference>
<name>A0A7W7G9I9_9ACTN</name>
<dbReference type="PIRSF" id="PIRSF000331">
    <property type="entry name" value="HpaA_HpaB"/>
    <property type="match status" value="1"/>
</dbReference>
<feature type="binding site" evidence="4">
    <location>
        <begin position="155"/>
        <end position="157"/>
    </location>
    <ligand>
        <name>FAD</name>
        <dbReference type="ChEBI" id="CHEBI:57692"/>
    </ligand>
</feature>
<dbReference type="GO" id="GO:0004497">
    <property type="term" value="F:monooxygenase activity"/>
    <property type="evidence" value="ECO:0007669"/>
    <property type="project" value="UniProtKB-KW"/>
</dbReference>
<accession>A0A7W7G9I9</accession>
<keyword evidence="1" id="KW-0285">Flavoprotein</keyword>
<evidence type="ECO:0000256" key="2">
    <source>
        <dbReference type="ARBA" id="ARBA00022827"/>
    </source>
</evidence>